<dbReference type="Proteomes" id="UP000827721">
    <property type="component" value="Unassembled WGS sequence"/>
</dbReference>
<evidence type="ECO:0000256" key="5">
    <source>
        <dbReference type="ARBA" id="ARBA00022882"/>
    </source>
</evidence>
<feature type="domain" description="Ion transport" evidence="13">
    <location>
        <begin position="91"/>
        <end position="265"/>
    </location>
</feature>
<evidence type="ECO:0000313" key="14">
    <source>
        <dbReference type="EMBL" id="KAH7549444.1"/>
    </source>
</evidence>
<keyword evidence="15" id="KW-1185">Reference proteome</keyword>
<reference evidence="14 15" key="1">
    <citation type="submission" date="2021-02" db="EMBL/GenBank/DDBJ databases">
        <title>Plant Genome Project.</title>
        <authorList>
            <person name="Zhang R.-G."/>
        </authorList>
    </citation>
    <scope>NUCLEOTIDE SEQUENCE [LARGE SCALE GENOMIC DNA]</scope>
    <source>
        <tissue evidence="14">Leaves</tissue>
    </source>
</reference>
<feature type="transmembrane region" description="Helical" evidence="12">
    <location>
        <begin position="157"/>
        <end position="176"/>
    </location>
</feature>
<accession>A0ABQ8H6B7</accession>
<evidence type="ECO:0000256" key="2">
    <source>
        <dbReference type="ARBA" id="ARBA00022538"/>
    </source>
</evidence>
<keyword evidence="5" id="KW-0851">Voltage-gated channel</keyword>
<dbReference type="InterPro" id="IPR002110">
    <property type="entry name" value="Ankyrin_rpt"/>
</dbReference>
<keyword evidence="9" id="KW-0407">Ion channel</keyword>
<feature type="transmembrane region" description="Helical" evidence="12">
    <location>
        <begin position="208"/>
        <end position="228"/>
    </location>
</feature>
<keyword evidence="3 12" id="KW-0812">Transmembrane</keyword>
<keyword evidence="8 12" id="KW-0472">Membrane</keyword>
<evidence type="ECO:0000256" key="11">
    <source>
        <dbReference type="SAM" id="MobiDB-lite"/>
    </source>
</evidence>
<evidence type="ECO:0000256" key="10">
    <source>
        <dbReference type="PROSITE-ProRule" id="PRU00023"/>
    </source>
</evidence>
<keyword evidence="5" id="KW-0813">Transport</keyword>
<gene>
    <name evidence="14" type="ORF">JRO89_XS13G0033200</name>
</gene>
<keyword evidence="6" id="KW-0630">Potassium</keyword>
<evidence type="ECO:0000259" key="13">
    <source>
        <dbReference type="Pfam" id="PF00520"/>
    </source>
</evidence>
<proteinExistence type="predicted"/>
<evidence type="ECO:0000256" key="7">
    <source>
        <dbReference type="ARBA" id="ARBA00022989"/>
    </source>
</evidence>
<evidence type="ECO:0000256" key="3">
    <source>
        <dbReference type="ARBA" id="ARBA00022692"/>
    </source>
</evidence>
<evidence type="ECO:0000256" key="1">
    <source>
        <dbReference type="ARBA" id="ARBA00004141"/>
    </source>
</evidence>
<comment type="caution">
    <text evidence="14">The sequence shown here is derived from an EMBL/GenBank/DDBJ whole genome shotgun (WGS) entry which is preliminary data.</text>
</comment>
<evidence type="ECO:0000256" key="9">
    <source>
        <dbReference type="ARBA" id="ARBA00023303"/>
    </source>
</evidence>
<dbReference type="Gene3D" id="1.25.40.20">
    <property type="entry name" value="Ankyrin repeat-containing domain"/>
    <property type="match status" value="1"/>
</dbReference>
<dbReference type="SUPFAM" id="SSF81324">
    <property type="entry name" value="Voltage-gated potassium channels"/>
    <property type="match status" value="1"/>
</dbReference>
<keyword evidence="4" id="KW-0631">Potassium channel</keyword>
<dbReference type="InterPro" id="IPR045319">
    <property type="entry name" value="KAT/AKT"/>
</dbReference>
<evidence type="ECO:0000256" key="8">
    <source>
        <dbReference type="ARBA" id="ARBA00023136"/>
    </source>
</evidence>
<protein>
    <recommendedName>
        <fullName evidence="13">Ion transport domain-containing protein</fullName>
    </recommendedName>
</protein>
<dbReference type="Pfam" id="PF00023">
    <property type="entry name" value="Ank"/>
    <property type="match status" value="1"/>
</dbReference>
<keyword evidence="7 12" id="KW-1133">Transmembrane helix</keyword>
<dbReference type="PANTHER" id="PTHR45743:SF11">
    <property type="entry name" value="POTASSIUM CHANNEL"/>
    <property type="match status" value="1"/>
</dbReference>
<dbReference type="EMBL" id="JAFEMO010000013">
    <property type="protein sequence ID" value="KAH7549444.1"/>
    <property type="molecule type" value="Genomic_DNA"/>
</dbReference>
<feature type="region of interest" description="Disordered" evidence="11">
    <location>
        <begin position="1"/>
        <end position="39"/>
    </location>
</feature>
<keyword evidence="10" id="KW-0040">ANK repeat</keyword>
<feature type="compositionally biased region" description="Acidic residues" evidence="11">
    <location>
        <begin position="14"/>
        <end position="33"/>
    </location>
</feature>
<comment type="subcellular location">
    <subcellularLocation>
        <location evidence="1">Membrane</location>
        <topology evidence="1">Multi-pass membrane protein</topology>
    </subcellularLocation>
</comment>
<feature type="transmembrane region" description="Helical" evidence="12">
    <location>
        <begin position="240"/>
        <end position="264"/>
    </location>
</feature>
<dbReference type="SMART" id="SM00248">
    <property type="entry name" value="ANK"/>
    <property type="match status" value="2"/>
</dbReference>
<feature type="repeat" description="ANK" evidence="10">
    <location>
        <begin position="380"/>
        <end position="412"/>
    </location>
</feature>
<dbReference type="InterPro" id="IPR005821">
    <property type="entry name" value="Ion_trans_dom"/>
</dbReference>
<keyword evidence="5" id="KW-0406">Ion transport</keyword>
<evidence type="ECO:0000313" key="15">
    <source>
        <dbReference type="Proteomes" id="UP000827721"/>
    </source>
</evidence>
<sequence length="417" mass="48292">MRQERRRASVTAAGDDDDDEDDRFEEDEEEQLRDDDQSTKSKWRRTRRRSLSLLGIDGVDDHYIVGGHRRDFARMVEPDQDFLLLPNSIASFLKSLFFVDFFGCLPWDAIYKAFGRKEAVRYLLWIRLSRACRVIESFEKLEKDIQINYLFIRIMKLLVVELYCTHMAACIFYFLATNVPPSEEGYTWIGSLKLGDYSFSHFREIDLWMHYTMSLYFAIVTMATVGYGEIHAVNVREMMFIMIYVLFDMIIGAYLIAISIKLLISSLFHNQKVISLLRFLQILQKLYEPYIKEVPLFKGCSLGFIKQIYNCCDYKLGNTPLLDAIKKRHDHVAFALFKAGASLTIDDAGGFLCTTVAKWELDILKRVLANGINSNSKNYDHRTPLYIAVSEDLYSMAKLLIEAGASVLPKDRYNLNT</sequence>
<dbReference type="PROSITE" id="PS50297">
    <property type="entry name" value="ANK_REP_REGION"/>
    <property type="match status" value="1"/>
</dbReference>
<evidence type="ECO:0000256" key="6">
    <source>
        <dbReference type="ARBA" id="ARBA00022958"/>
    </source>
</evidence>
<evidence type="ECO:0000256" key="4">
    <source>
        <dbReference type="ARBA" id="ARBA00022826"/>
    </source>
</evidence>
<dbReference type="Gene3D" id="1.10.287.70">
    <property type="match status" value="1"/>
</dbReference>
<dbReference type="PANTHER" id="PTHR45743">
    <property type="entry name" value="POTASSIUM CHANNEL AKT1"/>
    <property type="match status" value="1"/>
</dbReference>
<dbReference type="InterPro" id="IPR036770">
    <property type="entry name" value="Ankyrin_rpt-contain_sf"/>
</dbReference>
<name>A0ABQ8H6B7_9ROSI</name>
<feature type="repeat" description="ANK" evidence="10">
    <location>
        <begin position="316"/>
        <end position="348"/>
    </location>
</feature>
<dbReference type="Pfam" id="PF00520">
    <property type="entry name" value="Ion_trans"/>
    <property type="match status" value="1"/>
</dbReference>
<keyword evidence="2" id="KW-0633">Potassium transport</keyword>
<dbReference type="PROSITE" id="PS50088">
    <property type="entry name" value="ANK_REPEAT"/>
    <property type="match status" value="2"/>
</dbReference>
<organism evidence="14 15">
    <name type="scientific">Xanthoceras sorbifolium</name>
    <dbReference type="NCBI Taxonomy" id="99658"/>
    <lineage>
        <taxon>Eukaryota</taxon>
        <taxon>Viridiplantae</taxon>
        <taxon>Streptophyta</taxon>
        <taxon>Embryophyta</taxon>
        <taxon>Tracheophyta</taxon>
        <taxon>Spermatophyta</taxon>
        <taxon>Magnoliopsida</taxon>
        <taxon>eudicotyledons</taxon>
        <taxon>Gunneridae</taxon>
        <taxon>Pentapetalae</taxon>
        <taxon>rosids</taxon>
        <taxon>malvids</taxon>
        <taxon>Sapindales</taxon>
        <taxon>Sapindaceae</taxon>
        <taxon>Xanthoceroideae</taxon>
        <taxon>Xanthoceras</taxon>
    </lineage>
</organism>
<evidence type="ECO:0000256" key="12">
    <source>
        <dbReference type="SAM" id="Phobius"/>
    </source>
</evidence>
<dbReference type="SUPFAM" id="SSF48403">
    <property type="entry name" value="Ankyrin repeat"/>
    <property type="match status" value="1"/>
</dbReference>